<dbReference type="PANTHER" id="PTHR24094">
    <property type="entry name" value="SECRETED PROTEIN"/>
    <property type="match status" value="1"/>
</dbReference>
<dbReference type="InterPro" id="IPR011089">
    <property type="entry name" value="GmrSD_C"/>
</dbReference>
<accession>A0A151GCI4</accession>
<proteinExistence type="predicted"/>
<organism evidence="3 4">
    <name type="scientific">Drechmeria coniospora</name>
    <name type="common">Nematophagous fungus</name>
    <name type="synonym">Meria coniospora</name>
    <dbReference type="NCBI Taxonomy" id="98403"/>
    <lineage>
        <taxon>Eukaryota</taxon>
        <taxon>Fungi</taxon>
        <taxon>Dikarya</taxon>
        <taxon>Ascomycota</taxon>
        <taxon>Pezizomycotina</taxon>
        <taxon>Sordariomycetes</taxon>
        <taxon>Hypocreomycetidae</taxon>
        <taxon>Hypocreales</taxon>
        <taxon>Ophiocordycipitaceae</taxon>
        <taxon>Drechmeria</taxon>
    </lineage>
</organism>
<dbReference type="STRING" id="98403.A0A151GCI4"/>
<feature type="chain" id="PRO_5007580463" evidence="1">
    <location>
        <begin position="18"/>
        <end position="203"/>
    </location>
</feature>
<dbReference type="GeneID" id="63719422"/>
<dbReference type="EMBL" id="LAYC01000003">
    <property type="protein sequence ID" value="KYK54819.1"/>
    <property type="molecule type" value="Genomic_DNA"/>
</dbReference>
<protein>
    <submittedName>
        <fullName evidence="3">Secreted protein</fullName>
    </submittedName>
</protein>
<keyword evidence="4" id="KW-1185">Reference proteome</keyword>
<evidence type="ECO:0000256" key="1">
    <source>
        <dbReference type="SAM" id="SignalP"/>
    </source>
</evidence>
<name>A0A151GCI4_DRECN</name>
<dbReference type="Pfam" id="PF07510">
    <property type="entry name" value="GmrSD_C"/>
    <property type="match status" value="1"/>
</dbReference>
<feature type="domain" description="GmrSD restriction endonucleases C-terminal" evidence="2">
    <location>
        <begin position="103"/>
        <end position="197"/>
    </location>
</feature>
<dbReference type="OrthoDB" id="3162605at2759"/>
<sequence length="203" mass="22029">MRFSAPSLLLAAAVALASPVPQPPGIPSPATARSLLEGLEVSSSGSGTGYSRKKFPHWATVEGACNTREFVLQRDGIDVETDDSCAATSGTWVSPYDGGSWTQASDIDIDHMVPLKNAWISGASAWSTEKRKAFANDITRPQLWAVTDRVNEAKGDKSPDRWMPPLESFHCIYAKSWVQVKSYYRLSVTDAEKDALSGMLDSC</sequence>
<evidence type="ECO:0000313" key="3">
    <source>
        <dbReference type="EMBL" id="KYK54819.1"/>
    </source>
</evidence>
<dbReference type="PANTHER" id="PTHR24094:SF15">
    <property type="entry name" value="AMP-DEPENDENT SYNTHETASE_LIGASE DOMAIN-CONTAINING PROTEIN-RELATED"/>
    <property type="match status" value="1"/>
</dbReference>
<keyword evidence="1" id="KW-0732">Signal</keyword>
<dbReference type="Proteomes" id="UP000076580">
    <property type="component" value="Chromosome 03"/>
</dbReference>
<comment type="caution">
    <text evidence="3">The sequence shown here is derived from an EMBL/GenBank/DDBJ whole genome shotgun (WGS) entry which is preliminary data.</text>
</comment>
<evidence type="ECO:0000259" key="2">
    <source>
        <dbReference type="Pfam" id="PF07510"/>
    </source>
</evidence>
<dbReference type="RefSeq" id="XP_040654171.1">
    <property type="nucleotide sequence ID" value="XM_040804067.1"/>
</dbReference>
<gene>
    <name evidence="3" type="ORF">DCS_06779</name>
</gene>
<dbReference type="InParanoid" id="A0A151GCI4"/>
<dbReference type="AlphaFoldDB" id="A0A151GCI4"/>
<feature type="signal peptide" evidence="1">
    <location>
        <begin position="1"/>
        <end position="17"/>
    </location>
</feature>
<evidence type="ECO:0000313" key="4">
    <source>
        <dbReference type="Proteomes" id="UP000076580"/>
    </source>
</evidence>
<reference evidence="3 4" key="1">
    <citation type="journal article" date="2016" name="Sci. Rep.">
        <title>Insights into Adaptations to a Near-Obligate Nematode Endoparasitic Lifestyle from the Finished Genome of Drechmeria coniospora.</title>
        <authorList>
            <person name="Zhang L."/>
            <person name="Zhou Z."/>
            <person name="Guo Q."/>
            <person name="Fokkens L."/>
            <person name="Miskei M."/>
            <person name="Pocsi I."/>
            <person name="Zhang W."/>
            <person name="Chen M."/>
            <person name="Wang L."/>
            <person name="Sun Y."/>
            <person name="Donzelli B.G."/>
            <person name="Gibson D.M."/>
            <person name="Nelson D.R."/>
            <person name="Luo J.G."/>
            <person name="Rep M."/>
            <person name="Liu H."/>
            <person name="Yang S."/>
            <person name="Wang J."/>
            <person name="Krasnoff S.B."/>
            <person name="Xu Y."/>
            <person name="Molnar I."/>
            <person name="Lin M."/>
        </authorList>
    </citation>
    <scope>NUCLEOTIDE SEQUENCE [LARGE SCALE GENOMIC DNA]</scope>
    <source>
        <strain evidence="3 4">ARSEF 6962</strain>
    </source>
</reference>